<feature type="region of interest" description="Disordered" evidence="1">
    <location>
        <begin position="73"/>
        <end position="96"/>
    </location>
</feature>
<feature type="region of interest" description="Disordered" evidence="1">
    <location>
        <begin position="1"/>
        <end position="21"/>
    </location>
</feature>
<sequence length="229" mass="25608">MRELRNKAEVQAQRPIAAPPPPIWRFSDSCAAVTALLFPNSDSYCAAVTALLFPNSDSEFRLTSSSPNFIQKIPEIESESQGMNTENPRIDGRENQNLDALGTEEGESESDDAGSDSNPLPNVGWVIADSEYEESELEDEPMQGFGSELDEDQFIEEEEDRNELSDAEMGSHSDAIGTGVGEVQRFPALLSYRDYKVKFFFIFFSLCMIRSTYTAMMIVEITLHVQDFC</sequence>
<gene>
    <name evidence="3" type="ORF">DM860_010176</name>
</gene>
<feature type="region of interest" description="Disordered" evidence="1">
    <location>
        <begin position="103"/>
        <end position="122"/>
    </location>
</feature>
<keyword evidence="2" id="KW-0812">Transmembrane</keyword>
<reference evidence="3 4" key="1">
    <citation type="submission" date="2018-06" db="EMBL/GenBank/DDBJ databases">
        <title>The Genome of Cuscuta australis (Dodder) Provides Insight into the Evolution of Plant Parasitism.</title>
        <authorList>
            <person name="Liu H."/>
        </authorList>
    </citation>
    <scope>NUCLEOTIDE SEQUENCE [LARGE SCALE GENOMIC DNA]</scope>
    <source>
        <strain evidence="4">cv. Yunnan</strain>
        <tissue evidence="3">Vines</tissue>
    </source>
</reference>
<feature type="compositionally biased region" description="Acidic residues" evidence="1">
    <location>
        <begin position="103"/>
        <end position="114"/>
    </location>
</feature>
<keyword evidence="4" id="KW-1185">Reference proteome</keyword>
<feature type="region of interest" description="Disordered" evidence="1">
    <location>
        <begin position="156"/>
        <end position="176"/>
    </location>
</feature>
<dbReference type="EMBL" id="NQVE01000188">
    <property type="protein sequence ID" value="RAL41382.1"/>
    <property type="molecule type" value="Genomic_DNA"/>
</dbReference>
<dbReference type="Proteomes" id="UP000249390">
    <property type="component" value="Unassembled WGS sequence"/>
</dbReference>
<keyword evidence="2" id="KW-0472">Membrane</keyword>
<organism evidence="3 4">
    <name type="scientific">Cuscuta australis</name>
    <dbReference type="NCBI Taxonomy" id="267555"/>
    <lineage>
        <taxon>Eukaryota</taxon>
        <taxon>Viridiplantae</taxon>
        <taxon>Streptophyta</taxon>
        <taxon>Embryophyta</taxon>
        <taxon>Tracheophyta</taxon>
        <taxon>Spermatophyta</taxon>
        <taxon>Magnoliopsida</taxon>
        <taxon>eudicotyledons</taxon>
        <taxon>Gunneridae</taxon>
        <taxon>Pentapetalae</taxon>
        <taxon>asterids</taxon>
        <taxon>lamiids</taxon>
        <taxon>Solanales</taxon>
        <taxon>Convolvulaceae</taxon>
        <taxon>Cuscuteae</taxon>
        <taxon>Cuscuta</taxon>
        <taxon>Cuscuta subgen. Grammica</taxon>
        <taxon>Cuscuta sect. Cleistogrammica</taxon>
    </lineage>
</organism>
<protein>
    <submittedName>
        <fullName evidence="3">Uncharacterized protein</fullName>
    </submittedName>
</protein>
<dbReference type="AlphaFoldDB" id="A0A328D690"/>
<evidence type="ECO:0000256" key="2">
    <source>
        <dbReference type="SAM" id="Phobius"/>
    </source>
</evidence>
<evidence type="ECO:0000313" key="3">
    <source>
        <dbReference type="EMBL" id="RAL41382.1"/>
    </source>
</evidence>
<proteinExistence type="predicted"/>
<feature type="transmembrane region" description="Helical" evidence="2">
    <location>
        <begin position="199"/>
        <end position="219"/>
    </location>
</feature>
<keyword evidence="2" id="KW-1133">Transmembrane helix</keyword>
<comment type="caution">
    <text evidence="3">The sequence shown here is derived from an EMBL/GenBank/DDBJ whole genome shotgun (WGS) entry which is preliminary data.</text>
</comment>
<evidence type="ECO:0000256" key="1">
    <source>
        <dbReference type="SAM" id="MobiDB-lite"/>
    </source>
</evidence>
<accession>A0A328D690</accession>
<evidence type="ECO:0000313" key="4">
    <source>
        <dbReference type="Proteomes" id="UP000249390"/>
    </source>
</evidence>
<name>A0A328D690_9ASTE</name>